<accession>A0A849VR68</accession>
<dbReference type="Pfam" id="PF06186">
    <property type="entry name" value="DUF992"/>
    <property type="match status" value="1"/>
</dbReference>
<dbReference type="RefSeq" id="WP_113280627.1">
    <property type="nucleotide sequence ID" value="NZ_JABUMX010000002.1"/>
</dbReference>
<keyword evidence="1" id="KW-0732">Signal</keyword>
<evidence type="ECO:0000313" key="3">
    <source>
        <dbReference type="Proteomes" id="UP000550508"/>
    </source>
</evidence>
<gene>
    <name evidence="2" type="ORF">HQ945_09545</name>
</gene>
<dbReference type="Proteomes" id="UP000550508">
    <property type="component" value="Unassembled WGS sequence"/>
</dbReference>
<keyword evidence="3" id="KW-1185">Reference proteome</keyword>
<dbReference type="InterPro" id="IPR009333">
    <property type="entry name" value="DUF992"/>
</dbReference>
<feature type="signal peptide" evidence="1">
    <location>
        <begin position="1"/>
        <end position="21"/>
    </location>
</feature>
<reference evidence="2 3" key="1">
    <citation type="submission" date="2020-05" db="EMBL/GenBank/DDBJ databases">
        <authorList>
            <person name="Kim M.K."/>
        </authorList>
    </citation>
    <scope>NUCLEOTIDE SEQUENCE [LARGE SCALE GENOMIC DNA]</scope>
    <source>
        <strain evidence="2 3">BT25</strain>
    </source>
</reference>
<feature type="chain" id="PRO_5033005564" evidence="1">
    <location>
        <begin position="22"/>
        <end position="179"/>
    </location>
</feature>
<name>A0A849VR68_9HYPH</name>
<dbReference type="AlphaFoldDB" id="A0A849VR68"/>
<proteinExistence type="predicted"/>
<protein>
    <submittedName>
        <fullName evidence="2">DUF992 domain-containing protein</fullName>
    </submittedName>
</protein>
<evidence type="ECO:0000256" key="1">
    <source>
        <dbReference type="SAM" id="SignalP"/>
    </source>
</evidence>
<organism evidence="2 3">
    <name type="scientific">Phyllobacterium pellucidum</name>
    <dbReference type="NCBI Taxonomy" id="2740464"/>
    <lineage>
        <taxon>Bacteria</taxon>
        <taxon>Pseudomonadati</taxon>
        <taxon>Pseudomonadota</taxon>
        <taxon>Alphaproteobacteria</taxon>
        <taxon>Hyphomicrobiales</taxon>
        <taxon>Phyllobacteriaceae</taxon>
        <taxon>Phyllobacterium</taxon>
    </lineage>
</organism>
<dbReference type="EMBL" id="JABUMX010000002">
    <property type="protein sequence ID" value="NTS31494.1"/>
    <property type="molecule type" value="Genomic_DNA"/>
</dbReference>
<sequence length="179" mass="18122">MVRFIPALIVAATALTGGTIAATAKTTKAETPAKATHIGILSCQVDGGVGLVFGSNKAINCAYKHRDGSVENYKGRLGKLGLDLGITQKTYLSWTVVTTADNKPGANALAGKYVGVSAGASVGLGLGANALIGGSNKNIGLQPFSTEGTQGFNVAVGVSSLSLEPVEGAKPVKKQKHRS</sequence>
<evidence type="ECO:0000313" key="2">
    <source>
        <dbReference type="EMBL" id="NTS31494.1"/>
    </source>
</evidence>
<comment type="caution">
    <text evidence="2">The sequence shown here is derived from an EMBL/GenBank/DDBJ whole genome shotgun (WGS) entry which is preliminary data.</text>
</comment>